<dbReference type="KEGG" id="psoj:PHYSODRAFT_301204"/>
<dbReference type="SUPFAM" id="SSF48403">
    <property type="entry name" value="Ankyrin repeat"/>
    <property type="match status" value="1"/>
</dbReference>
<reference evidence="1 2" key="1">
    <citation type="journal article" date="2006" name="Science">
        <title>Phytophthora genome sequences uncover evolutionary origins and mechanisms of pathogenesis.</title>
        <authorList>
            <person name="Tyler B.M."/>
            <person name="Tripathy S."/>
            <person name="Zhang X."/>
            <person name="Dehal P."/>
            <person name="Jiang R.H."/>
            <person name="Aerts A."/>
            <person name="Arredondo F.D."/>
            <person name="Baxter L."/>
            <person name="Bensasson D."/>
            <person name="Beynon J.L."/>
            <person name="Chapman J."/>
            <person name="Damasceno C.M."/>
            <person name="Dorrance A.E."/>
            <person name="Dou D."/>
            <person name="Dickerman A.W."/>
            <person name="Dubchak I.L."/>
            <person name="Garbelotto M."/>
            <person name="Gijzen M."/>
            <person name="Gordon S.G."/>
            <person name="Govers F."/>
            <person name="Grunwald N.J."/>
            <person name="Huang W."/>
            <person name="Ivors K.L."/>
            <person name="Jones R.W."/>
            <person name="Kamoun S."/>
            <person name="Krampis K."/>
            <person name="Lamour K.H."/>
            <person name="Lee M.K."/>
            <person name="McDonald W.H."/>
            <person name="Medina M."/>
            <person name="Meijer H.J."/>
            <person name="Nordberg E.K."/>
            <person name="Maclean D.J."/>
            <person name="Ospina-Giraldo M.D."/>
            <person name="Morris P.F."/>
            <person name="Phuntumart V."/>
            <person name="Putnam N.H."/>
            <person name="Rash S."/>
            <person name="Rose J.K."/>
            <person name="Sakihama Y."/>
            <person name="Salamov A.A."/>
            <person name="Savidor A."/>
            <person name="Scheuring C.F."/>
            <person name="Smith B.M."/>
            <person name="Sobral B.W."/>
            <person name="Terry A."/>
            <person name="Torto-Alalibo T.A."/>
            <person name="Win J."/>
            <person name="Xu Z."/>
            <person name="Zhang H."/>
            <person name="Grigoriev I.V."/>
            <person name="Rokhsar D.S."/>
            <person name="Boore J.L."/>
        </authorList>
    </citation>
    <scope>NUCLEOTIDE SEQUENCE [LARGE SCALE GENOMIC DNA]</scope>
    <source>
        <strain evidence="1 2">P6497</strain>
    </source>
</reference>
<evidence type="ECO:0000313" key="1">
    <source>
        <dbReference type="EMBL" id="EGZ18623.1"/>
    </source>
</evidence>
<dbReference type="PANTHER" id="PTHR46586">
    <property type="entry name" value="ANKYRIN REPEAT-CONTAINING PROTEIN"/>
    <property type="match status" value="1"/>
</dbReference>
<dbReference type="EMBL" id="JH159154">
    <property type="protein sequence ID" value="EGZ18623.1"/>
    <property type="molecule type" value="Genomic_DNA"/>
</dbReference>
<organism evidence="1 2">
    <name type="scientific">Phytophthora sojae (strain P6497)</name>
    <name type="common">Soybean stem and root rot agent</name>
    <name type="synonym">Phytophthora megasperma f. sp. glycines</name>
    <dbReference type="NCBI Taxonomy" id="1094619"/>
    <lineage>
        <taxon>Eukaryota</taxon>
        <taxon>Sar</taxon>
        <taxon>Stramenopiles</taxon>
        <taxon>Oomycota</taxon>
        <taxon>Peronosporomycetes</taxon>
        <taxon>Peronosporales</taxon>
        <taxon>Peronosporaceae</taxon>
        <taxon>Phytophthora</taxon>
    </lineage>
</organism>
<sequence length="437" mass="48064">MTPDEAASEAAGSGDLDWMEELLLHSDYFQDIDSIAQVAAANGHFEMVELLASNFFDYRGEIDIFLIPEEVDPELPRLRRKLKVALCQLLEEAAGNGRLEVVEFMVERNFECLQYPESEVDARYCAITSGHGPVVNFLLHQDEYAWDMAKPCEAAIALGQSELVQRIYDKDPTHLFREVARTGSADTVEYLYNAGYNDVALVTAAFESAVSWGKDHTAASHFGHIKVLETLVDAKRASASVISQVFQGASCTAIALKVLCEKCDVSDELVVAAFRNSASSDNTEIAFVAPVEHSRKDLTEFLRGDTRLTSDTLNGAFTQAAAQGKWRILPSMYNDERVSASTLLVAFQSALHAECVHVAGTIANGVSTRPDVPQDTRDGMFVSAATHDQIELLQILTRGESKDWPLDVLKNALEVSHQRSASWNGFVSSFSVEDPKC</sequence>
<dbReference type="InterPro" id="IPR052050">
    <property type="entry name" value="SecEffector_AnkRepeat"/>
</dbReference>
<evidence type="ECO:0008006" key="3">
    <source>
        <dbReference type="Google" id="ProtNLM"/>
    </source>
</evidence>
<dbReference type="SMR" id="G4ZGZ8"/>
<proteinExistence type="predicted"/>
<dbReference type="AlphaFoldDB" id="G4ZGZ8"/>
<keyword evidence="2" id="KW-1185">Reference proteome</keyword>
<dbReference type="GeneID" id="20641976"/>
<gene>
    <name evidence="1" type="ORF">PHYSODRAFT_301204</name>
</gene>
<dbReference type="RefSeq" id="XP_009527681.1">
    <property type="nucleotide sequence ID" value="XM_009529386.1"/>
</dbReference>
<dbReference type="PANTHER" id="PTHR46586:SF3">
    <property type="entry name" value="ANKYRIN REPEAT-CONTAINING PROTEIN"/>
    <property type="match status" value="1"/>
</dbReference>
<dbReference type="InParanoid" id="G4ZGZ8"/>
<accession>G4ZGZ8</accession>
<evidence type="ECO:0000313" key="2">
    <source>
        <dbReference type="Proteomes" id="UP000002640"/>
    </source>
</evidence>
<dbReference type="Gene3D" id="1.25.40.20">
    <property type="entry name" value="Ankyrin repeat-containing domain"/>
    <property type="match status" value="1"/>
</dbReference>
<name>G4ZGZ8_PHYSP</name>
<dbReference type="InterPro" id="IPR036770">
    <property type="entry name" value="Ankyrin_rpt-contain_sf"/>
</dbReference>
<dbReference type="Proteomes" id="UP000002640">
    <property type="component" value="Unassembled WGS sequence"/>
</dbReference>
<protein>
    <recommendedName>
        <fullName evidence="3">Ankyrin repeat protein</fullName>
    </recommendedName>
</protein>